<accession>A0A150HQR2</accession>
<comment type="caution">
    <text evidence="1">The sequence shown here is derived from an EMBL/GenBank/DDBJ whole genome shotgun (WGS) entry which is preliminary data.</text>
</comment>
<name>A0A150HQR2_9GAMM</name>
<dbReference type="AlphaFoldDB" id="A0A150HQR2"/>
<sequence length="48" mass="5566">MGFESVTILLPSTRKNLKGIYLLGFQLEGEFILSDERSIKYRLYKPSI</sequence>
<evidence type="ECO:0000313" key="2">
    <source>
        <dbReference type="Proteomes" id="UP000075544"/>
    </source>
</evidence>
<reference evidence="1 2" key="1">
    <citation type="journal article" date="2016" name="Sci. Rep.">
        <title>Genomic and phenotypic characterization of the species Acinetobacter venetianus.</title>
        <authorList>
            <person name="Fondi M."/>
            <person name="Maida I."/>
            <person name="Perrin E."/>
            <person name="Orlandini V."/>
            <person name="La Torre L."/>
            <person name="Bosi E."/>
            <person name="Negroni A."/>
            <person name="Zanaroli G."/>
            <person name="Fava F."/>
            <person name="Decorosi F."/>
            <person name="Giovannetti L."/>
            <person name="Viti C."/>
            <person name="Vaneechoutte M."/>
            <person name="Dijkshoorn L."/>
            <person name="Fani R."/>
        </authorList>
    </citation>
    <scope>NUCLEOTIDE SEQUENCE [LARGE SCALE GENOMIC DNA]</scope>
    <source>
        <strain evidence="1 2">LUH13518</strain>
    </source>
</reference>
<dbReference type="Proteomes" id="UP000075544">
    <property type="component" value="Unassembled WGS sequence"/>
</dbReference>
<proteinExistence type="predicted"/>
<evidence type="ECO:0000313" key="1">
    <source>
        <dbReference type="EMBL" id="KXZ68968.1"/>
    </source>
</evidence>
<organism evidence="1 2">
    <name type="scientific">Acinetobacter venetianus</name>
    <dbReference type="NCBI Taxonomy" id="52133"/>
    <lineage>
        <taxon>Bacteria</taxon>
        <taxon>Pseudomonadati</taxon>
        <taxon>Pseudomonadota</taxon>
        <taxon>Gammaproteobacteria</taxon>
        <taxon>Moraxellales</taxon>
        <taxon>Moraxellaceae</taxon>
        <taxon>Acinetobacter</taxon>
    </lineage>
</organism>
<gene>
    <name evidence="1" type="ORF">AVENLUH13518_02735</name>
</gene>
<protein>
    <submittedName>
        <fullName evidence="1">Uncharacterized protein</fullName>
    </submittedName>
</protein>
<dbReference type="EMBL" id="JRHX01000082">
    <property type="protein sequence ID" value="KXZ68968.1"/>
    <property type="molecule type" value="Genomic_DNA"/>
</dbReference>
<dbReference type="PATRIC" id="fig|52133.19.peg.2770"/>